<evidence type="ECO:0000256" key="10">
    <source>
        <dbReference type="ARBA" id="ARBA00023098"/>
    </source>
</evidence>
<dbReference type="AlphaFoldDB" id="A0A1F2PGL2"/>
<evidence type="ECO:0000313" key="18">
    <source>
        <dbReference type="Proteomes" id="UP000322619"/>
    </source>
</evidence>
<name>A0A1F2PGL2_9FIRM</name>
<dbReference type="SUPFAM" id="SSF103481">
    <property type="entry name" value="Multidrug resistance efflux transporter EmrE"/>
    <property type="match status" value="1"/>
</dbReference>
<comment type="similarity">
    <text evidence="2">Belongs to the EamA transporter family.</text>
</comment>
<evidence type="ECO:0000256" key="12">
    <source>
        <dbReference type="SAM" id="Phobius"/>
    </source>
</evidence>
<evidence type="ECO:0000256" key="8">
    <source>
        <dbReference type="ARBA" id="ARBA00022985"/>
    </source>
</evidence>
<dbReference type="RefSeq" id="WP_070371603.1">
    <property type="nucleotide sequence ID" value="NZ_CP087994.1"/>
</dbReference>
<evidence type="ECO:0000313" key="16">
    <source>
        <dbReference type="EMBL" id="UYO63112.1"/>
    </source>
</evidence>
<dbReference type="Proteomes" id="UP000322619">
    <property type="component" value="Unassembled WGS sequence"/>
</dbReference>
<feature type="transmembrane region" description="Helical" evidence="12">
    <location>
        <begin position="100"/>
        <end position="115"/>
    </location>
</feature>
<reference evidence="15 18" key="2">
    <citation type="submission" date="2019-08" db="EMBL/GenBank/DDBJ databases">
        <title>Isolation and enrichment of carboxydotrophic bacteria from anaerobic sludge for the production of bio-based chemicals from syngas.</title>
        <authorList>
            <person name="Antares A.L."/>
            <person name="Moreira J."/>
            <person name="Diender M."/>
            <person name="Parshina S.N."/>
            <person name="Stams A.J.M."/>
            <person name="Alves M."/>
            <person name="Alves J.I."/>
            <person name="Sousa D.Z."/>
        </authorList>
    </citation>
    <scope>NUCLEOTIDE SEQUENCE [LARGE SCALE GENOMIC DNA]</scope>
    <source>
        <strain evidence="15 18">JM</strain>
    </source>
</reference>
<evidence type="ECO:0000313" key="15">
    <source>
        <dbReference type="EMBL" id="TYC87348.1"/>
    </source>
</evidence>
<evidence type="ECO:0000313" key="17">
    <source>
        <dbReference type="Proteomes" id="UP000176244"/>
    </source>
</evidence>
<keyword evidence="3" id="KW-1003">Cell membrane</keyword>
<feature type="transmembrane region" description="Helical" evidence="12">
    <location>
        <begin position="47"/>
        <end position="67"/>
    </location>
</feature>
<dbReference type="Pfam" id="PF00892">
    <property type="entry name" value="EamA"/>
    <property type="match status" value="1"/>
</dbReference>
<keyword evidence="4" id="KW-0444">Lipid biosynthesis</keyword>
<dbReference type="OrthoDB" id="2873177at2"/>
<evidence type="ECO:0000256" key="3">
    <source>
        <dbReference type="ARBA" id="ARBA00022475"/>
    </source>
</evidence>
<dbReference type="Proteomes" id="UP001163550">
    <property type="component" value="Chromosome"/>
</dbReference>
<evidence type="ECO:0000256" key="9">
    <source>
        <dbReference type="ARBA" id="ARBA00022989"/>
    </source>
</evidence>
<dbReference type="InterPro" id="IPR000620">
    <property type="entry name" value="EamA_dom"/>
</dbReference>
<keyword evidence="8" id="KW-0448">Lipopolysaccharide biosynthesis</keyword>
<dbReference type="EMBL" id="LKEU01000033">
    <property type="protein sequence ID" value="OFV70114.1"/>
    <property type="molecule type" value="Genomic_DNA"/>
</dbReference>
<evidence type="ECO:0000259" key="13">
    <source>
        <dbReference type="Pfam" id="PF00892"/>
    </source>
</evidence>
<keyword evidence="10" id="KW-0443">Lipid metabolism</keyword>
<feature type="transmembrane region" description="Helical" evidence="12">
    <location>
        <begin position="6"/>
        <end position="26"/>
    </location>
</feature>
<organism evidence="14 17">
    <name type="scientific">Acetobacterium wieringae</name>
    <dbReference type="NCBI Taxonomy" id="52694"/>
    <lineage>
        <taxon>Bacteria</taxon>
        <taxon>Bacillati</taxon>
        <taxon>Bacillota</taxon>
        <taxon>Clostridia</taxon>
        <taxon>Eubacteriales</taxon>
        <taxon>Eubacteriaceae</taxon>
        <taxon>Acetobacterium</taxon>
    </lineage>
</organism>
<evidence type="ECO:0000256" key="5">
    <source>
        <dbReference type="ARBA" id="ARBA00022519"/>
    </source>
</evidence>
<keyword evidence="19" id="KW-1185">Reference proteome</keyword>
<protein>
    <submittedName>
        <fullName evidence="14">4-amino-4-deoxy-L-arabinose-phosphoundecaprenol flippase subunit ArnE</fullName>
    </submittedName>
    <submittedName>
        <fullName evidence="15">EamA family transporter</fullName>
    </submittedName>
</protein>
<evidence type="ECO:0000313" key="14">
    <source>
        <dbReference type="EMBL" id="OFV70114.1"/>
    </source>
</evidence>
<dbReference type="PANTHER" id="PTHR30561:SF9">
    <property type="entry name" value="4-AMINO-4-DEOXY-L-ARABINOSE-PHOSPHOUNDECAPRENOL FLIPPASE SUBUNIT ARNF-RELATED"/>
    <property type="match status" value="1"/>
</dbReference>
<keyword evidence="9 12" id="KW-1133">Transmembrane helix</keyword>
<dbReference type="PANTHER" id="PTHR30561">
    <property type="entry name" value="SMR FAMILY PROTON-DEPENDENT DRUG EFFLUX TRANSPORTER SUGE"/>
    <property type="match status" value="1"/>
</dbReference>
<feature type="domain" description="EamA" evidence="13">
    <location>
        <begin position="37"/>
        <end position="113"/>
    </location>
</feature>
<dbReference type="GO" id="GO:0009103">
    <property type="term" value="P:lipopolysaccharide biosynthetic process"/>
    <property type="evidence" value="ECO:0007669"/>
    <property type="project" value="UniProtKB-KW"/>
</dbReference>
<evidence type="ECO:0000256" key="4">
    <source>
        <dbReference type="ARBA" id="ARBA00022516"/>
    </source>
</evidence>
<keyword evidence="5" id="KW-0997">Cell inner membrane</keyword>
<keyword evidence="11 12" id="KW-0472">Membrane</keyword>
<evidence type="ECO:0000256" key="6">
    <source>
        <dbReference type="ARBA" id="ARBA00022556"/>
    </source>
</evidence>
<accession>A0A1F2PGL2</accession>
<dbReference type="InterPro" id="IPR037185">
    <property type="entry name" value="EmrE-like"/>
</dbReference>
<evidence type="ECO:0000256" key="11">
    <source>
        <dbReference type="ARBA" id="ARBA00023136"/>
    </source>
</evidence>
<dbReference type="Proteomes" id="UP000176244">
    <property type="component" value="Unassembled WGS sequence"/>
</dbReference>
<reference evidence="14 17" key="1">
    <citation type="submission" date="2015-09" db="EMBL/GenBank/DDBJ databases">
        <title>Genome sequence of Acetobacterium wieringae DSM 1911.</title>
        <authorList>
            <person name="Poehlein A."/>
            <person name="Bengelsdorf F.R."/>
            <person name="Schiel-Bengelsdorf B."/>
            <person name="Duerre P."/>
            <person name="Daniel R."/>
        </authorList>
    </citation>
    <scope>NUCLEOTIDE SEQUENCE [LARGE SCALE GENOMIC DNA]</scope>
    <source>
        <strain evidence="14 17">DSM 1911</strain>
    </source>
</reference>
<dbReference type="EMBL" id="VSLA01000005">
    <property type="protein sequence ID" value="TYC87348.1"/>
    <property type="molecule type" value="Genomic_DNA"/>
</dbReference>
<proteinExistence type="inferred from homology"/>
<comment type="subcellular location">
    <subcellularLocation>
        <location evidence="1">Cell membrane</location>
        <topology evidence="1">Multi-pass membrane protein</topology>
    </subcellularLocation>
</comment>
<dbReference type="EMBL" id="CP087994">
    <property type="protein sequence ID" value="UYO63112.1"/>
    <property type="molecule type" value="Genomic_DNA"/>
</dbReference>
<evidence type="ECO:0000313" key="19">
    <source>
        <dbReference type="Proteomes" id="UP001163550"/>
    </source>
</evidence>
<evidence type="ECO:0000256" key="2">
    <source>
        <dbReference type="ARBA" id="ARBA00007362"/>
    </source>
</evidence>
<dbReference type="GO" id="GO:0005886">
    <property type="term" value="C:plasma membrane"/>
    <property type="evidence" value="ECO:0007669"/>
    <property type="project" value="UniProtKB-SubCell"/>
</dbReference>
<gene>
    <name evidence="14" type="primary">arnE_2</name>
    <name evidence="14" type="ORF">ACWI_23190</name>
    <name evidence="15" type="ORF">FXB42_04335</name>
    <name evidence="16" type="ORF">LNN31_01280</name>
</gene>
<evidence type="ECO:0000256" key="1">
    <source>
        <dbReference type="ARBA" id="ARBA00004651"/>
    </source>
</evidence>
<evidence type="ECO:0000256" key="7">
    <source>
        <dbReference type="ARBA" id="ARBA00022692"/>
    </source>
</evidence>
<dbReference type="GO" id="GO:0022857">
    <property type="term" value="F:transmembrane transporter activity"/>
    <property type="evidence" value="ECO:0007669"/>
    <property type="project" value="InterPro"/>
</dbReference>
<dbReference type="Gene3D" id="1.10.3730.20">
    <property type="match status" value="1"/>
</dbReference>
<keyword evidence="7 12" id="KW-0812">Transmembrane</keyword>
<dbReference type="InterPro" id="IPR000390">
    <property type="entry name" value="Small_drug/metabolite_transptr"/>
</dbReference>
<feature type="transmembrane region" description="Helical" evidence="12">
    <location>
        <begin position="73"/>
        <end position="91"/>
    </location>
</feature>
<keyword evidence="6" id="KW-0441">Lipid A biosynthesis</keyword>
<reference evidence="16" key="3">
    <citation type="submission" date="2021-11" db="EMBL/GenBank/DDBJ databases">
        <title>Isoprene-degrading acetogen.</title>
        <authorList>
            <person name="Yang Y."/>
            <person name="Jin H."/>
            <person name="Yan J."/>
        </authorList>
    </citation>
    <scope>NUCLEOTIDE SEQUENCE</scope>
    <source>
        <strain evidence="16">Berkeley</strain>
    </source>
</reference>
<sequence length="116" mass="13228">MTNNEWIYYALYLFSVLVASLSQVILKKSAMIHYESRIREYLNPYVIGAYFFFFGSSLLTTFAYRGVPLTMGPVLESTGYIYVGILGMLILKEKLSRRKIIGNVLIVGGIFVYAFI</sequence>
<dbReference type="STRING" id="52694.ACWI_23190"/>